<sequence>QLFQQTDNSLSLLSQAFMQIMQIVVEINYLLLFFLKHDGLQTLHISQAIVECQCEIYEIHTKKKNLLRENMKYVSMYECVWCGALVVWRVKRARQRCTRRDQEMNVRRRTPTNESN</sequence>
<feature type="non-terminal residue" evidence="2">
    <location>
        <position position="1"/>
    </location>
</feature>
<gene>
    <name evidence="2" type="primary">IntS3_0</name>
    <name evidence="2" type="ORF">g.55031</name>
</gene>
<feature type="transmembrane region" description="Helical" evidence="1">
    <location>
        <begin position="12"/>
        <end position="35"/>
    </location>
</feature>
<dbReference type="EMBL" id="GBXI01010693">
    <property type="protein sequence ID" value="JAD03599.1"/>
    <property type="molecule type" value="Transcribed_RNA"/>
</dbReference>
<keyword evidence="1" id="KW-0812">Transmembrane</keyword>
<evidence type="ECO:0000313" key="2">
    <source>
        <dbReference type="EMBL" id="JAD03599.1"/>
    </source>
</evidence>
<feature type="transmembrane region" description="Helical" evidence="1">
    <location>
        <begin position="73"/>
        <end position="90"/>
    </location>
</feature>
<reference evidence="2" key="1">
    <citation type="submission" date="2014-11" db="EMBL/GenBank/DDBJ databases">
        <authorList>
            <person name="Geib S."/>
        </authorList>
    </citation>
    <scope>NUCLEOTIDE SEQUENCE</scope>
</reference>
<dbReference type="AlphaFoldDB" id="A0A0A1WX09"/>
<keyword evidence="1" id="KW-1133">Transmembrane helix</keyword>
<keyword evidence="1" id="KW-0472">Membrane</keyword>
<name>A0A0A1WX09_ZEUCU</name>
<reference evidence="2" key="2">
    <citation type="journal article" date="2015" name="Gigascience">
        <title>Reconstructing a comprehensive transcriptome assembly of a white-pupal translocated strain of the pest fruit fly Bactrocera cucurbitae.</title>
        <authorList>
            <person name="Sim S.B."/>
            <person name="Calla B."/>
            <person name="Hall B."/>
            <person name="DeRego T."/>
            <person name="Geib S.M."/>
        </authorList>
    </citation>
    <scope>NUCLEOTIDE SEQUENCE</scope>
</reference>
<accession>A0A0A1WX09</accession>
<proteinExistence type="predicted"/>
<protein>
    <submittedName>
        <fullName evidence="2">Integrator complex subunit 3 homolog</fullName>
    </submittedName>
</protein>
<evidence type="ECO:0000256" key="1">
    <source>
        <dbReference type="SAM" id="Phobius"/>
    </source>
</evidence>
<organism evidence="2">
    <name type="scientific">Zeugodacus cucurbitae</name>
    <name type="common">Melon fruit fly</name>
    <name type="synonym">Bactrocera cucurbitae</name>
    <dbReference type="NCBI Taxonomy" id="28588"/>
    <lineage>
        <taxon>Eukaryota</taxon>
        <taxon>Metazoa</taxon>
        <taxon>Ecdysozoa</taxon>
        <taxon>Arthropoda</taxon>
        <taxon>Hexapoda</taxon>
        <taxon>Insecta</taxon>
        <taxon>Pterygota</taxon>
        <taxon>Neoptera</taxon>
        <taxon>Endopterygota</taxon>
        <taxon>Diptera</taxon>
        <taxon>Brachycera</taxon>
        <taxon>Muscomorpha</taxon>
        <taxon>Tephritoidea</taxon>
        <taxon>Tephritidae</taxon>
        <taxon>Zeugodacus</taxon>
        <taxon>Zeugodacus</taxon>
    </lineage>
</organism>